<feature type="compositionally biased region" description="Gly residues" evidence="2">
    <location>
        <begin position="133"/>
        <end position="174"/>
    </location>
</feature>
<feature type="compositionally biased region" description="Low complexity" evidence="2">
    <location>
        <begin position="117"/>
        <end position="132"/>
    </location>
</feature>
<evidence type="ECO:0000256" key="2">
    <source>
        <dbReference type="SAM" id="MobiDB-lite"/>
    </source>
</evidence>
<feature type="compositionally biased region" description="Low complexity" evidence="2">
    <location>
        <begin position="175"/>
        <end position="211"/>
    </location>
</feature>
<dbReference type="SMART" id="SM01218">
    <property type="entry name" value="FoP_duplication"/>
    <property type="match status" value="1"/>
</dbReference>
<proteinExistence type="predicted"/>
<comment type="caution">
    <text evidence="4">The sequence shown here is derived from an EMBL/GenBank/DDBJ whole genome shotgun (WGS) entry which is preliminary data.</text>
</comment>
<feature type="compositionally biased region" description="Basic and acidic residues" evidence="2">
    <location>
        <begin position="349"/>
        <end position="359"/>
    </location>
</feature>
<feature type="compositionally biased region" description="Low complexity" evidence="2">
    <location>
        <begin position="301"/>
        <end position="311"/>
    </location>
</feature>
<protein>
    <recommendedName>
        <fullName evidence="3">Chromatin target of PRMT1 protein C-terminal domain-containing protein</fullName>
    </recommendedName>
</protein>
<evidence type="ECO:0000259" key="3">
    <source>
        <dbReference type="SMART" id="SM01218"/>
    </source>
</evidence>
<feature type="compositionally biased region" description="Polar residues" evidence="2">
    <location>
        <begin position="212"/>
        <end position="235"/>
    </location>
</feature>
<gene>
    <name evidence="4" type="ORF">O3M35_005973</name>
</gene>
<accession>A0AAW1DCG4</accession>
<dbReference type="EMBL" id="JAPXFL010000003">
    <property type="protein sequence ID" value="KAK9508406.1"/>
    <property type="molecule type" value="Genomic_DNA"/>
</dbReference>
<feature type="compositionally biased region" description="Basic and acidic residues" evidence="2">
    <location>
        <begin position="265"/>
        <end position="278"/>
    </location>
</feature>
<dbReference type="Proteomes" id="UP001461498">
    <property type="component" value="Unassembled WGS sequence"/>
</dbReference>
<evidence type="ECO:0000313" key="4">
    <source>
        <dbReference type="EMBL" id="KAK9508406.1"/>
    </source>
</evidence>
<dbReference type="AlphaFoldDB" id="A0AAW1DCG4"/>
<sequence length="406" mass="42318">MHLGTALTSSTAMTLDARFTQLRRGESLYEDAAAGGCSRLSTAVAAARTSRADSVSAASIRNRRLAIQMSRRPAVLAALNRGFPRNTPNGVMNRLGRGAAGDIEDAGTFRSSAAFAANNRRRSSSSSRIRGISSGGGGGGGLGYMGRLGGSGGFRRGSGGGVGGPRRGGGGAVGSRGAQNRSSRPRVRSNSLNRMQRSGSLGRLSRAGSLGNISRSASLNRMTRSQSVQSLTGRANNAFRGRGVGRGRRRGRGRGGGVIQGFITRRRDNFGRRGRDISGGRGGGGQSNLRNLRGGRGGTANRGANRNFRGGRNSGGGSGFRYNRGGRGSSGRGFRGNRGRGGSGGVGGRQKEQVPTKEALDMEIDEYMSTTKSHLDKEIDSYMNQPVEETVGSVNQQNGAVTESWD</sequence>
<evidence type="ECO:0000256" key="1">
    <source>
        <dbReference type="ARBA" id="ARBA00022884"/>
    </source>
</evidence>
<organism evidence="4 5">
    <name type="scientific">Rhynocoris fuscipes</name>
    <dbReference type="NCBI Taxonomy" id="488301"/>
    <lineage>
        <taxon>Eukaryota</taxon>
        <taxon>Metazoa</taxon>
        <taxon>Ecdysozoa</taxon>
        <taxon>Arthropoda</taxon>
        <taxon>Hexapoda</taxon>
        <taxon>Insecta</taxon>
        <taxon>Pterygota</taxon>
        <taxon>Neoptera</taxon>
        <taxon>Paraneoptera</taxon>
        <taxon>Hemiptera</taxon>
        <taxon>Heteroptera</taxon>
        <taxon>Panheteroptera</taxon>
        <taxon>Cimicomorpha</taxon>
        <taxon>Reduviidae</taxon>
        <taxon>Harpactorinae</taxon>
        <taxon>Harpactorini</taxon>
        <taxon>Rhynocoris</taxon>
    </lineage>
</organism>
<feature type="compositionally biased region" description="Basic residues" evidence="2">
    <location>
        <begin position="243"/>
        <end position="253"/>
    </location>
</feature>
<keyword evidence="1" id="KW-0694">RNA-binding</keyword>
<feature type="domain" description="Chromatin target of PRMT1 protein C-terminal" evidence="3">
    <location>
        <begin position="295"/>
        <end position="389"/>
    </location>
</feature>
<dbReference type="InterPro" id="IPR025715">
    <property type="entry name" value="FoP_C"/>
</dbReference>
<reference evidence="4 5" key="1">
    <citation type="submission" date="2022-12" db="EMBL/GenBank/DDBJ databases">
        <title>Chromosome-level genome assembly of true bugs.</title>
        <authorList>
            <person name="Ma L."/>
            <person name="Li H."/>
        </authorList>
    </citation>
    <scope>NUCLEOTIDE SEQUENCE [LARGE SCALE GENOMIC DNA]</scope>
    <source>
        <strain evidence="4">Lab_2022b</strain>
    </source>
</reference>
<dbReference type="Pfam" id="PF13865">
    <property type="entry name" value="FoP_duplication"/>
    <property type="match status" value="1"/>
</dbReference>
<feature type="region of interest" description="Disordered" evidence="2">
    <location>
        <begin position="117"/>
        <end position="359"/>
    </location>
</feature>
<name>A0AAW1DCG4_9HEMI</name>
<keyword evidence="5" id="KW-1185">Reference proteome</keyword>
<evidence type="ECO:0000313" key="5">
    <source>
        <dbReference type="Proteomes" id="UP001461498"/>
    </source>
</evidence>
<dbReference type="GO" id="GO:0003723">
    <property type="term" value="F:RNA binding"/>
    <property type="evidence" value="ECO:0007669"/>
    <property type="project" value="UniProtKB-KW"/>
</dbReference>
<feature type="compositionally biased region" description="Gly residues" evidence="2">
    <location>
        <begin position="312"/>
        <end position="348"/>
    </location>
</feature>